<dbReference type="EMBL" id="FYEH01000002">
    <property type="protein sequence ID" value="SNB60920.1"/>
    <property type="molecule type" value="Genomic_DNA"/>
</dbReference>
<dbReference type="GO" id="GO:0009317">
    <property type="term" value="C:acetyl-CoA carboxylase complex"/>
    <property type="evidence" value="ECO:0007669"/>
    <property type="project" value="InterPro"/>
</dbReference>
<dbReference type="InterPro" id="IPR011053">
    <property type="entry name" value="Single_hybrid_motif"/>
</dbReference>
<keyword evidence="4" id="KW-0444">Lipid biosynthesis</keyword>
<dbReference type="AlphaFoldDB" id="A0A212QNL6"/>
<dbReference type="Gene3D" id="2.40.50.100">
    <property type="match status" value="1"/>
</dbReference>
<dbReference type="GO" id="GO:0003989">
    <property type="term" value="F:acetyl-CoA carboxylase activity"/>
    <property type="evidence" value="ECO:0007669"/>
    <property type="project" value="InterPro"/>
</dbReference>
<keyword evidence="4" id="KW-0443">Lipid metabolism</keyword>
<evidence type="ECO:0000259" key="5">
    <source>
        <dbReference type="PROSITE" id="PS50968"/>
    </source>
</evidence>
<reference evidence="6 7" key="1">
    <citation type="submission" date="2017-06" db="EMBL/GenBank/DDBJ databases">
        <authorList>
            <person name="Kim H.J."/>
            <person name="Triplett B.A."/>
        </authorList>
    </citation>
    <scope>NUCLEOTIDE SEQUENCE [LARGE SCALE GENOMIC DNA]</scope>
    <source>
        <strain evidence="6 7">B29T1</strain>
    </source>
</reference>
<dbReference type="PANTHER" id="PTHR45266:SF3">
    <property type="entry name" value="OXALOACETATE DECARBOXYLASE ALPHA CHAIN"/>
    <property type="match status" value="1"/>
</dbReference>
<dbReference type="Proteomes" id="UP000197065">
    <property type="component" value="Unassembled WGS sequence"/>
</dbReference>
<keyword evidence="4" id="KW-0275">Fatty acid biosynthesis</keyword>
<dbReference type="Pfam" id="PF00364">
    <property type="entry name" value="Biotin_lipoyl"/>
    <property type="match status" value="1"/>
</dbReference>
<keyword evidence="3 4" id="KW-0092">Biotin</keyword>
<dbReference type="InterPro" id="IPR000089">
    <property type="entry name" value="Biotin_lipoyl"/>
</dbReference>
<keyword evidence="7" id="KW-1185">Reference proteome</keyword>
<evidence type="ECO:0000256" key="4">
    <source>
        <dbReference type="RuleBase" id="RU364072"/>
    </source>
</evidence>
<comment type="pathway">
    <text evidence="4">Lipid metabolism; fatty acid biosynthesis.</text>
</comment>
<dbReference type="UniPathway" id="UPA00094"/>
<evidence type="ECO:0000256" key="2">
    <source>
        <dbReference type="ARBA" id="ARBA00017562"/>
    </source>
</evidence>
<organism evidence="6 7">
    <name type="scientific">Arboricoccus pini</name>
    <dbReference type="NCBI Taxonomy" id="1963835"/>
    <lineage>
        <taxon>Bacteria</taxon>
        <taxon>Pseudomonadati</taxon>
        <taxon>Pseudomonadota</taxon>
        <taxon>Alphaproteobacteria</taxon>
        <taxon>Geminicoccales</taxon>
        <taxon>Geminicoccaceae</taxon>
        <taxon>Arboricoccus</taxon>
    </lineage>
</organism>
<evidence type="ECO:0000256" key="3">
    <source>
        <dbReference type="ARBA" id="ARBA00023267"/>
    </source>
</evidence>
<feature type="domain" description="Lipoyl-binding" evidence="5">
    <location>
        <begin position="83"/>
        <end position="159"/>
    </location>
</feature>
<evidence type="ECO:0000256" key="1">
    <source>
        <dbReference type="ARBA" id="ARBA00003761"/>
    </source>
</evidence>
<dbReference type="CDD" id="cd06850">
    <property type="entry name" value="biotinyl_domain"/>
    <property type="match status" value="1"/>
</dbReference>
<protein>
    <recommendedName>
        <fullName evidence="2 4">Biotin carboxyl carrier protein of acetyl-CoA carboxylase</fullName>
    </recommendedName>
</protein>
<dbReference type="PRINTS" id="PR01071">
    <property type="entry name" value="ACOABIOTINCC"/>
</dbReference>
<dbReference type="GO" id="GO:0006633">
    <property type="term" value="P:fatty acid biosynthetic process"/>
    <property type="evidence" value="ECO:0007669"/>
    <property type="project" value="UniProtKB-UniPathway"/>
</dbReference>
<dbReference type="InterPro" id="IPR050709">
    <property type="entry name" value="Biotin_Carboxyl_Carrier/Decarb"/>
</dbReference>
<evidence type="ECO:0000313" key="6">
    <source>
        <dbReference type="EMBL" id="SNB60920.1"/>
    </source>
</evidence>
<dbReference type="PROSITE" id="PS50968">
    <property type="entry name" value="BIOTINYL_LIPOYL"/>
    <property type="match status" value="1"/>
</dbReference>
<proteinExistence type="predicted"/>
<accession>A0A212QNL6</accession>
<dbReference type="NCBIfam" id="TIGR00531">
    <property type="entry name" value="BCCP"/>
    <property type="match status" value="1"/>
</dbReference>
<name>A0A212QNL6_9PROT</name>
<sequence length="159" mass="16857">MAKESKMAKLEIDIDYIAKLAELLQRTGLTEIELSQSETKIRVARQVQQIVDVATHVPALAAGPASTVVAAAETAATDYSSHPGLVTSPMVGTAYTAAEPGAPPFVTVGQEIKEGATLVIVEAMKVMNQIRAPRSGRVTKVFVENAAPVEFGEPLMIIE</sequence>
<dbReference type="PANTHER" id="PTHR45266">
    <property type="entry name" value="OXALOACETATE DECARBOXYLASE ALPHA CHAIN"/>
    <property type="match status" value="1"/>
</dbReference>
<comment type="function">
    <text evidence="1 4">This protein is a component of the acetyl coenzyme A carboxylase complex; first, biotin carboxylase catalyzes the carboxylation of the carrier protein and then the transcarboxylase transfers the carboxyl group to form malonyl-CoA.</text>
</comment>
<gene>
    <name evidence="6" type="ORF">SAMN07250955_10286</name>
</gene>
<dbReference type="FunFam" id="2.40.50.100:FF:000003">
    <property type="entry name" value="Acetyl-CoA carboxylase biotin carboxyl carrier protein"/>
    <property type="match status" value="1"/>
</dbReference>
<keyword evidence="4" id="KW-0276">Fatty acid metabolism</keyword>
<dbReference type="SUPFAM" id="SSF51230">
    <property type="entry name" value="Single hybrid motif"/>
    <property type="match status" value="1"/>
</dbReference>
<dbReference type="InterPro" id="IPR001249">
    <property type="entry name" value="AcCoA_biotinCC"/>
</dbReference>
<evidence type="ECO:0000313" key="7">
    <source>
        <dbReference type="Proteomes" id="UP000197065"/>
    </source>
</evidence>